<comment type="caution">
    <text evidence="9">The sequence shown here is derived from an EMBL/GenBank/DDBJ whole genome shotgun (WGS) entry which is preliminary data.</text>
</comment>
<gene>
    <name evidence="9" type="ORF">FC24_GL000469</name>
</gene>
<comment type="pathway">
    <text evidence="2">Protein modification; protein lipoylation via exogenous pathway; protein N(6)-(lipoyl)lysine from lipoate: step 1/2.</text>
</comment>
<dbReference type="EMBL" id="AYYI01000017">
    <property type="protein sequence ID" value="KRM99272.1"/>
    <property type="molecule type" value="Genomic_DNA"/>
</dbReference>
<sequence length="337" mass="38419">MYYIAMKSRDIRQNLATEQYLMNEKEFDAPLLLFYIEGPSIIVGRNQNTLEEVNQKYVREHNITVTRRLSGGGAVYHDLGNLCFSFVVDAKDEKFGNFKAFTQPIVDALHELGATSAEVSGRNDMLIDGKKFSGSAMYTKRGKTFSHGTLMLDVDLNVVTHALNVPEDKIKSKGIKSVRSRVTNLRPYLSPEYADITTEQFRDLLIQRLLGVDSLAAAKPHAYQLTPEDEKEITKIRKQYYDNWDWVYGHSPEFTVKKRQHFDMGTIDARFLIHDGKIANVVFYGDFFGAGDASELAEKLKGVVYDRQHVEQVLQQVDTQKYFNGIPETDLLNLLVE</sequence>
<dbReference type="Pfam" id="PF10437">
    <property type="entry name" value="Lip_prot_lig_C"/>
    <property type="match status" value="1"/>
</dbReference>
<reference evidence="9 10" key="1">
    <citation type="journal article" date="2015" name="Genome Announc.">
        <title>Expanding the biotechnology potential of lactobacilli through comparative genomics of 213 strains and associated genera.</title>
        <authorList>
            <person name="Sun Z."/>
            <person name="Harris H.M."/>
            <person name="McCann A."/>
            <person name="Guo C."/>
            <person name="Argimon S."/>
            <person name="Zhang W."/>
            <person name="Yang X."/>
            <person name="Jeffery I.B."/>
            <person name="Cooney J.C."/>
            <person name="Kagawa T.F."/>
            <person name="Liu W."/>
            <person name="Song Y."/>
            <person name="Salvetti E."/>
            <person name="Wrobel A."/>
            <person name="Rasinkangas P."/>
            <person name="Parkhill J."/>
            <person name="Rea M.C."/>
            <person name="O'Sullivan O."/>
            <person name="Ritari J."/>
            <person name="Douillard F.P."/>
            <person name="Paul Ross R."/>
            <person name="Yang R."/>
            <person name="Briner A.E."/>
            <person name="Felis G.E."/>
            <person name="de Vos W.M."/>
            <person name="Barrangou R."/>
            <person name="Klaenhammer T.R."/>
            <person name="Caufield P.W."/>
            <person name="Cui Y."/>
            <person name="Zhang H."/>
            <person name="O'Toole P.W."/>
        </authorList>
    </citation>
    <scope>NUCLEOTIDE SEQUENCE [LARGE SCALE GENOMIC DNA]</scope>
    <source>
        <strain evidence="9 10">DSM 20253</strain>
    </source>
</reference>
<dbReference type="Proteomes" id="UP000051638">
    <property type="component" value="Unassembled WGS sequence"/>
</dbReference>
<keyword evidence="5" id="KW-0547">Nucleotide-binding</keyword>
<dbReference type="GO" id="GO:0005737">
    <property type="term" value="C:cytoplasm"/>
    <property type="evidence" value="ECO:0007669"/>
    <property type="project" value="TreeGrafter"/>
</dbReference>
<dbReference type="SUPFAM" id="SSF82649">
    <property type="entry name" value="SufE/NifU"/>
    <property type="match status" value="1"/>
</dbReference>
<dbReference type="InterPro" id="IPR045864">
    <property type="entry name" value="aa-tRNA-synth_II/BPL/LPL"/>
</dbReference>
<comment type="catalytic activity">
    <reaction evidence="7">
        <text>L-lysyl-[lipoyl-carrier protein] + (R)-lipoate + ATP = N(6)-[(R)-lipoyl]-L-lysyl-[lipoyl-carrier protein] + AMP + diphosphate + H(+)</text>
        <dbReference type="Rhea" id="RHEA:49288"/>
        <dbReference type="Rhea" id="RHEA-COMP:10500"/>
        <dbReference type="Rhea" id="RHEA-COMP:10502"/>
        <dbReference type="ChEBI" id="CHEBI:15378"/>
        <dbReference type="ChEBI" id="CHEBI:29969"/>
        <dbReference type="ChEBI" id="CHEBI:30616"/>
        <dbReference type="ChEBI" id="CHEBI:33019"/>
        <dbReference type="ChEBI" id="CHEBI:83088"/>
        <dbReference type="ChEBI" id="CHEBI:83099"/>
        <dbReference type="ChEBI" id="CHEBI:456215"/>
        <dbReference type="EC" id="6.3.1.20"/>
    </reaction>
</comment>
<keyword evidence="4 9" id="KW-0436">Ligase</keyword>
<dbReference type="Pfam" id="PF21948">
    <property type="entry name" value="LplA-B_cat"/>
    <property type="match status" value="1"/>
</dbReference>
<evidence type="ECO:0000256" key="2">
    <source>
        <dbReference type="ARBA" id="ARBA00005124"/>
    </source>
</evidence>
<comment type="pathway">
    <text evidence="1">Protein modification; protein lipoylation via exogenous pathway; protein N(6)-(lipoyl)lysine from lipoate: step 2/2.</text>
</comment>
<dbReference type="InterPro" id="IPR019491">
    <property type="entry name" value="Lipoate_protein_ligase_C"/>
</dbReference>
<evidence type="ECO:0000259" key="8">
    <source>
        <dbReference type="PROSITE" id="PS51733"/>
    </source>
</evidence>
<dbReference type="STRING" id="1423796.FC24_GL000469"/>
<feature type="domain" description="BPL/LPL catalytic" evidence="8">
    <location>
        <begin position="26"/>
        <end position="209"/>
    </location>
</feature>
<dbReference type="FunFam" id="3.30.930.10:FF:000072">
    <property type="entry name" value="Lipoate--protein ligase"/>
    <property type="match status" value="1"/>
</dbReference>
<keyword evidence="6" id="KW-0067">ATP-binding</keyword>
<evidence type="ECO:0000256" key="5">
    <source>
        <dbReference type="ARBA" id="ARBA00022741"/>
    </source>
</evidence>
<dbReference type="Gene3D" id="3.30.390.50">
    <property type="entry name" value="CO dehydrogenase flavoprotein, C-terminal domain"/>
    <property type="match status" value="1"/>
</dbReference>
<dbReference type="SUPFAM" id="SSF55681">
    <property type="entry name" value="Class II aaRS and biotin synthetases"/>
    <property type="match status" value="1"/>
</dbReference>
<evidence type="ECO:0000256" key="4">
    <source>
        <dbReference type="ARBA" id="ARBA00022598"/>
    </source>
</evidence>
<proteinExistence type="predicted"/>
<evidence type="ECO:0000313" key="10">
    <source>
        <dbReference type="Proteomes" id="UP000051638"/>
    </source>
</evidence>
<protein>
    <recommendedName>
        <fullName evidence="3">lipoate--protein ligase</fullName>
        <ecNumber evidence="3">6.3.1.20</ecNumber>
    </recommendedName>
</protein>
<dbReference type="AlphaFoldDB" id="A0A0R2D5L4"/>
<keyword evidence="10" id="KW-1185">Reference proteome</keyword>
<evidence type="ECO:0000256" key="1">
    <source>
        <dbReference type="ARBA" id="ARBA00005085"/>
    </source>
</evidence>
<dbReference type="UniPathway" id="UPA00537">
    <property type="reaction ID" value="UER00594"/>
</dbReference>
<dbReference type="RefSeq" id="WP_057873327.1">
    <property type="nucleotide sequence ID" value="NZ_AYYI01000017.1"/>
</dbReference>
<evidence type="ECO:0000256" key="7">
    <source>
        <dbReference type="ARBA" id="ARBA00048037"/>
    </source>
</evidence>
<name>A0A0R2D5L4_9LACO</name>
<dbReference type="CDD" id="cd16443">
    <property type="entry name" value="LplA"/>
    <property type="match status" value="1"/>
</dbReference>
<dbReference type="PANTHER" id="PTHR12561">
    <property type="entry name" value="LIPOATE-PROTEIN LIGASE"/>
    <property type="match status" value="1"/>
</dbReference>
<dbReference type="OrthoDB" id="9788148at2"/>
<dbReference type="GO" id="GO:0016979">
    <property type="term" value="F:lipoate-protein ligase activity"/>
    <property type="evidence" value="ECO:0007669"/>
    <property type="project" value="UniProtKB-EC"/>
</dbReference>
<dbReference type="PATRIC" id="fig|1423796.3.peg.483"/>
<organism evidence="9 10">
    <name type="scientific">Loigolactobacillus rennini DSM 20253</name>
    <dbReference type="NCBI Taxonomy" id="1423796"/>
    <lineage>
        <taxon>Bacteria</taxon>
        <taxon>Bacillati</taxon>
        <taxon>Bacillota</taxon>
        <taxon>Bacilli</taxon>
        <taxon>Lactobacillales</taxon>
        <taxon>Lactobacillaceae</taxon>
        <taxon>Loigolactobacillus</taxon>
    </lineage>
</organism>
<dbReference type="EC" id="6.3.1.20" evidence="3"/>
<dbReference type="InterPro" id="IPR004143">
    <property type="entry name" value="BPL_LPL_catalytic"/>
</dbReference>
<dbReference type="InterPro" id="IPR004562">
    <property type="entry name" value="LipoylTrfase_LipoateP_Ligase"/>
</dbReference>
<dbReference type="GO" id="GO:0005524">
    <property type="term" value="F:ATP binding"/>
    <property type="evidence" value="ECO:0007669"/>
    <property type="project" value="UniProtKB-KW"/>
</dbReference>
<evidence type="ECO:0000313" key="9">
    <source>
        <dbReference type="EMBL" id="KRM99272.1"/>
    </source>
</evidence>
<dbReference type="GO" id="GO:0009249">
    <property type="term" value="P:protein lipoylation"/>
    <property type="evidence" value="ECO:0007669"/>
    <property type="project" value="InterPro"/>
</dbReference>
<dbReference type="PROSITE" id="PS51733">
    <property type="entry name" value="BPL_LPL_CATALYTIC"/>
    <property type="match status" value="1"/>
</dbReference>
<evidence type="ECO:0000256" key="6">
    <source>
        <dbReference type="ARBA" id="ARBA00022840"/>
    </source>
</evidence>
<dbReference type="PANTHER" id="PTHR12561:SF3">
    <property type="entry name" value="LIPOYLTRANSFERASE 1, MITOCHONDRIAL"/>
    <property type="match status" value="1"/>
</dbReference>
<accession>A0A0R2D5L4</accession>
<dbReference type="Gene3D" id="3.30.930.10">
    <property type="entry name" value="Bira Bifunctional Protein, Domain 2"/>
    <property type="match status" value="1"/>
</dbReference>
<dbReference type="NCBIfam" id="TIGR00545">
    <property type="entry name" value="lipoyltrans"/>
    <property type="match status" value="1"/>
</dbReference>
<dbReference type="GO" id="GO:0017118">
    <property type="term" value="F:lipoyltransferase activity"/>
    <property type="evidence" value="ECO:0007669"/>
    <property type="project" value="TreeGrafter"/>
</dbReference>
<evidence type="ECO:0000256" key="3">
    <source>
        <dbReference type="ARBA" id="ARBA00012367"/>
    </source>
</evidence>